<dbReference type="AlphaFoldDB" id="A0A919RX50"/>
<feature type="domain" description="Microcin J25-processing protein McjB C-terminal" evidence="2">
    <location>
        <begin position="42"/>
        <end position="132"/>
    </location>
</feature>
<evidence type="ECO:0000313" key="4">
    <source>
        <dbReference type="Proteomes" id="UP000679179"/>
    </source>
</evidence>
<evidence type="ECO:0000259" key="2">
    <source>
        <dbReference type="Pfam" id="PF13471"/>
    </source>
</evidence>
<feature type="transmembrane region" description="Helical" evidence="1">
    <location>
        <begin position="6"/>
        <end position="28"/>
    </location>
</feature>
<keyword evidence="1" id="KW-0472">Membrane</keyword>
<proteinExistence type="predicted"/>
<sequence length="136" mass="15743">MSWGEKFLFFEAFILTGISRMAILYIPFKRVKRYMGSYNVESPFEVENSVYETTKKVKCAVLRASKYTPWESKCLVQALTVQRMLKKRKISSTIYLGVNKDKGDKMQAHAWCRVGELTITGGELKQYFTQVAKFSN</sequence>
<gene>
    <name evidence="3" type="ORF">CPJCM30710_00600</name>
</gene>
<keyword evidence="4" id="KW-1185">Reference proteome</keyword>
<dbReference type="NCBIfam" id="NF033537">
    <property type="entry name" value="lasso_biosyn_B2"/>
    <property type="match status" value="1"/>
</dbReference>
<dbReference type="Pfam" id="PF13471">
    <property type="entry name" value="Transglut_core3"/>
    <property type="match status" value="1"/>
</dbReference>
<reference evidence="3" key="1">
    <citation type="submission" date="2021-03" db="EMBL/GenBank/DDBJ databases">
        <title>Taxonomic study of Clostridium polyendosporum from meadow-gley soil under rice.</title>
        <authorList>
            <person name="Kobayashi H."/>
            <person name="Tanizawa Y."/>
            <person name="Yagura M."/>
        </authorList>
    </citation>
    <scope>NUCLEOTIDE SEQUENCE</scope>
    <source>
        <strain evidence="3">JCM 30710</strain>
    </source>
</reference>
<dbReference type="InterPro" id="IPR053521">
    <property type="entry name" value="McjB-like"/>
</dbReference>
<dbReference type="Proteomes" id="UP000679179">
    <property type="component" value="Unassembled WGS sequence"/>
</dbReference>
<keyword evidence="1" id="KW-1133">Transmembrane helix</keyword>
<keyword evidence="1" id="KW-0812">Transmembrane</keyword>
<comment type="caution">
    <text evidence="3">The sequence shown here is derived from an EMBL/GenBank/DDBJ whole genome shotgun (WGS) entry which is preliminary data.</text>
</comment>
<dbReference type="InterPro" id="IPR032708">
    <property type="entry name" value="McjB_C"/>
</dbReference>
<dbReference type="RefSeq" id="WP_212902157.1">
    <property type="nucleotide sequence ID" value="NZ_BOPZ01000001.1"/>
</dbReference>
<accession>A0A919RX50</accession>
<protein>
    <recommendedName>
        <fullName evidence="2">Microcin J25-processing protein McjB C-terminal domain-containing protein</fullName>
    </recommendedName>
</protein>
<name>A0A919RX50_9CLOT</name>
<evidence type="ECO:0000256" key="1">
    <source>
        <dbReference type="SAM" id="Phobius"/>
    </source>
</evidence>
<organism evidence="3 4">
    <name type="scientific">Clostridium polyendosporum</name>
    <dbReference type="NCBI Taxonomy" id="69208"/>
    <lineage>
        <taxon>Bacteria</taxon>
        <taxon>Bacillati</taxon>
        <taxon>Bacillota</taxon>
        <taxon>Clostridia</taxon>
        <taxon>Eubacteriales</taxon>
        <taxon>Clostridiaceae</taxon>
        <taxon>Clostridium</taxon>
    </lineage>
</organism>
<evidence type="ECO:0000313" key="3">
    <source>
        <dbReference type="EMBL" id="GIM27394.1"/>
    </source>
</evidence>
<dbReference type="EMBL" id="BOPZ01000001">
    <property type="protein sequence ID" value="GIM27394.1"/>
    <property type="molecule type" value="Genomic_DNA"/>
</dbReference>